<sequence length="89" mass="8957">MSSCRFISCSVDCHIGAGSIFAAAGSGCRRGAAQRKGCRREERLMGKEKVGGVGCSSKRAQAAGGVGCCRLGCSGRGGGVGSVAEERKD</sequence>
<dbReference type="EMBL" id="BPVZ01000103">
    <property type="protein sequence ID" value="GKV33976.1"/>
    <property type="molecule type" value="Genomic_DNA"/>
</dbReference>
<dbReference type="PROSITE" id="PS51257">
    <property type="entry name" value="PROKAR_LIPOPROTEIN"/>
    <property type="match status" value="1"/>
</dbReference>
<accession>A0AAV5L9P1</accession>
<keyword evidence="2" id="KW-1185">Reference proteome</keyword>
<dbReference type="AlphaFoldDB" id="A0AAV5L9P1"/>
<proteinExistence type="predicted"/>
<gene>
    <name evidence="1" type="ORF">SLEP1_g42407</name>
</gene>
<comment type="caution">
    <text evidence="1">The sequence shown here is derived from an EMBL/GenBank/DDBJ whole genome shotgun (WGS) entry which is preliminary data.</text>
</comment>
<evidence type="ECO:0000313" key="1">
    <source>
        <dbReference type="EMBL" id="GKV33976.1"/>
    </source>
</evidence>
<reference evidence="1 2" key="1">
    <citation type="journal article" date="2021" name="Commun. Biol.">
        <title>The genome of Shorea leprosula (Dipterocarpaceae) highlights the ecological relevance of drought in aseasonal tropical rainforests.</title>
        <authorList>
            <person name="Ng K.K.S."/>
            <person name="Kobayashi M.J."/>
            <person name="Fawcett J.A."/>
            <person name="Hatakeyama M."/>
            <person name="Paape T."/>
            <person name="Ng C.H."/>
            <person name="Ang C.C."/>
            <person name="Tnah L.H."/>
            <person name="Lee C.T."/>
            <person name="Nishiyama T."/>
            <person name="Sese J."/>
            <person name="O'Brien M.J."/>
            <person name="Copetti D."/>
            <person name="Mohd Noor M.I."/>
            <person name="Ong R.C."/>
            <person name="Putra M."/>
            <person name="Sireger I.Z."/>
            <person name="Indrioko S."/>
            <person name="Kosugi Y."/>
            <person name="Izuno A."/>
            <person name="Isagi Y."/>
            <person name="Lee S.L."/>
            <person name="Shimizu K.K."/>
        </authorList>
    </citation>
    <scope>NUCLEOTIDE SEQUENCE [LARGE SCALE GENOMIC DNA]</scope>
    <source>
        <strain evidence="1">214</strain>
    </source>
</reference>
<evidence type="ECO:0000313" key="2">
    <source>
        <dbReference type="Proteomes" id="UP001054252"/>
    </source>
</evidence>
<name>A0AAV5L9P1_9ROSI</name>
<dbReference type="Proteomes" id="UP001054252">
    <property type="component" value="Unassembled WGS sequence"/>
</dbReference>
<organism evidence="1 2">
    <name type="scientific">Rubroshorea leprosula</name>
    <dbReference type="NCBI Taxonomy" id="152421"/>
    <lineage>
        <taxon>Eukaryota</taxon>
        <taxon>Viridiplantae</taxon>
        <taxon>Streptophyta</taxon>
        <taxon>Embryophyta</taxon>
        <taxon>Tracheophyta</taxon>
        <taxon>Spermatophyta</taxon>
        <taxon>Magnoliopsida</taxon>
        <taxon>eudicotyledons</taxon>
        <taxon>Gunneridae</taxon>
        <taxon>Pentapetalae</taxon>
        <taxon>rosids</taxon>
        <taxon>malvids</taxon>
        <taxon>Malvales</taxon>
        <taxon>Dipterocarpaceae</taxon>
        <taxon>Rubroshorea</taxon>
    </lineage>
</organism>
<protein>
    <submittedName>
        <fullName evidence="1">Uncharacterized protein</fullName>
    </submittedName>
</protein>